<keyword evidence="1" id="KW-0547">Nucleotide-binding</keyword>
<evidence type="ECO:0000256" key="1">
    <source>
        <dbReference type="ARBA" id="ARBA00022741"/>
    </source>
</evidence>
<dbReference type="SUPFAM" id="SSF52540">
    <property type="entry name" value="P-loop containing nucleoside triphosphate hydrolases"/>
    <property type="match status" value="1"/>
</dbReference>
<evidence type="ECO:0000256" key="2">
    <source>
        <dbReference type="ARBA" id="ARBA00022840"/>
    </source>
</evidence>
<evidence type="ECO:0000313" key="5">
    <source>
        <dbReference type="Proteomes" id="UP000630887"/>
    </source>
</evidence>
<dbReference type="PROSITE" id="PS50043">
    <property type="entry name" value="HTH_LUXR_2"/>
    <property type="match status" value="1"/>
</dbReference>
<dbReference type="Gene3D" id="1.10.10.10">
    <property type="entry name" value="Winged helix-like DNA-binding domain superfamily/Winged helix DNA-binding domain"/>
    <property type="match status" value="1"/>
</dbReference>
<gene>
    <name evidence="4" type="ORF">Cco03nite_59550</name>
</gene>
<evidence type="ECO:0000313" key="4">
    <source>
        <dbReference type="EMBL" id="GIG09255.1"/>
    </source>
</evidence>
<dbReference type="GO" id="GO:0003677">
    <property type="term" value="F:DNA binding"/>
    <property type="evidence" value="ECO:0007669"/>
    <property type="project" value="InterPro"/>
</dbReference>
<dbReference type="InterPro" id="IPR036388">
    <property type="entry name" value="WH-like_DNA-bd_sf"/>
</dbReference>
<dbReference type="InterPro" id="IPR027417">
    <property type="entry name" value="P-loop_NTPase"/>
</dbReference>
<dbReference type="InterPro" id="IPR000792">
    <property type="entry name" value="Tscrpt_reg_LuxR_C"/>
</dbReference>
<evidence type="ECO:0000259" key="3">
    <source>
        <dbReference type="PROSITE" id="PS50043"/>
    </source>
</evidence>
<dbReference type="PANTHER" id="PTHR16305">
    <property type="entry name" value="TESTICULAR SOLUBLE ADENYLYL CYCLASE"/>
    <property type="match status" value="1"/>
</dbReference>
<organism evidence="4 5">
    <name type="scientific">Catellatospora coxensis</name>
    <dbReference type="NCBI Taxonomy" id="310354"/>
    <lineage>
        <taxon>Bacteria</taxon>
        <taxon>Bacillati</taxon>
        <taxon>Actinomycetota</taxon>
        <taxon>Actinomycetes</taxon>
        <taxon>Micromonosporales</taxon>
        <taxon>Micromonosporaceae</taxon>
        <taxon>Catellatospora</taxon>
    </lineage>
</organism>
<dbReference type="Gene3D" id="1.25.40.10">
    <property type="entry name" value="Tetratricopeptide repeat domain"/>
    <property type="match status" value="1"/>
</dbReference>
<dbReference type="CDD" id="cd06170">
    <property type="entry name" value="LuxR_C_like"/>
    <property type="match status" value="1"/>
</dbReference>
<dbReference type="GO" id="GO:0005524">
    <property type="term" value="F:ATP binding"/>
    <property type="evidence" value="ECO:0007669"/>
    <property type="project" value="UniProtKB-KW"/>
</dbReference>
<comment type="caution">
    <text evidence="4">The sequence shown here is derived from an EMBL/GenBank/DDBJ whole genome shotgun (WGS) entry which is preliminary data.</text>
</comment>
<feature type="domain" description="HTH luxR-type" evidence="3">
    <location>
        <begin position="861"/>
        <end position="926"/>
    </location>
</feature>
<dbReference type="SUPFAM" id="SSF48452">
    <property type="entry name" value="TPR-like"/>
    <property type="match status" value="1"/>
</dbReference>
<name>A0A8J3LAL7_9ACTN</name>
<protein>
    <submittedName>
        <fullName evidence="4">LuxR family transcriptional regulator</fullName>
    </submittedName>
</protein>
<dbReference type="PANTHER" id="PTHR16305:SF35">
    <property type="entry name" value="TRANSCRIPTIONAL ACTIVATOR DOMAIN"/>
    <property type="match status" value="1"/>
</dbReference>
<sequence>MTILVGRDAETAQLGVSLSKLVSGRGGIAWIEGEPGIGKSAMADELTRAAARAGCQVLRGSGDELMRSFPLRMIADAFDVSARSADTARAEIARLLRGELVDGVAFDPVLAAGERVLDLVDRATARQPVLLVLEDLHWADEPSLLLCHRMARAVDQIPLLMVFTSRPPAARTTVARLRALLRERPGVHLDLGPLSPAATLALATGLVEGAPGPRLVEELDRAGGNPLYLREMLEAMLRDGALERTGDVYELRVDADTVPPSLLAAIGRRLDALSEPTVVVLRLAALLRREFDLAHWAEVSGRPVTELAAATQEAITAGVLADTGERLTFRHDVLRQALADQLPEAVRAGLHRHAARMLADADAGLDEVSPHLAATAGPLDAWALTWLAGLPECRLQAAAEVSADLLARATAQSGLPEPVYEALLARYALTLFWLGRDERACEVAVEVLRRTTDQEFETRLRILAVRAAGRSRRFTDALQLAEPSSPDLPLRWQARLRSWRALILLSLGRFDEGSAQAHQALAESESCADPLGVSYAHNALAFVAAEPDQLHHIDAALASLDQDVESADLKQLLTANRLFCVLLNGPREEYDKALTLALRCAETAGSMRAGVVFAEAAYASYMCGRWDDAVAYADRPDQELLTNPTIAYVHAVVALVAMHRDDRATAEARLNTGGFLVPADRDRWISASGPVAEALAMLAELRGDPAGSLAVWARYLELPPGTARSSRCVEAAELVRVALAQGDLATADAAVAAVTADPDPSPLRALVIRCCQAMVARDPAELIEVAADYGRWDWPRYRARALEEAAVLLAARGDLDDARAVFADALNAWLDLGAAWDARRVEARLRPSGVRRGPRTVRRRATHGWEALTPSERHVARLVAKGLSNPDIAAELFVSRNTVQTHVSRVLSKLQMRSRIELVQQADTIEQVES</sequence>
<accession>A0A8J3LAL7</accession>
<dbReference type="EMBL" id="BONI01000061">
    <property type="protein sequence ID" value="GIG09255.1"/>
    <property type="molecule type" value="Genomic_DNA"/>
</dbReference>
<dbReference type="PRINTS" id="PR00038">
    <property type="entry name" value="HTHLUXR"/>
</dbReference>
<dbReference type="SMART" id="SM00421">
    <property type="entry name" value="HTH_LUXR"/>
    <property type="match status" value="1"/>
</dbReference>
<dbReference type="Pfam" id="PF13191">
    <property type="entry name" value="AAA_16"/>
    <property type="match status" value="1"/>
</dbReference>
<dbReference type="InterPro" id="IPR011990">
    <property type="entry name" value="TPR-like_helical_dom_sf"/>
</dbReference>
<dbReference type="InterPro" id="IPR041664">
    <property type="entry name" value="AAA_16"/>
</dbReference>
<dbReference type="InterPro" id="IPR016032">
    <property type="entry name" value="Sig_transdc_resp-reg_C-effctor"/>
</dbReference>
<dbReference type="GO" id="GO:0004016">
    <property type="term" value="F:adenylate cyclase activity"/>
    <property type="evidence" value="ECO:0007669"/>
    <property type="project" value="TreeGrafter"/>
</dbReference>
<keyword evidence="5" id="KW-1185">Reference proteome</keyword>
<dbReference type="Proteomes" id="UP000630887">
    <property type="component" value="Unassembled WGS sequence"/>
</dbReference>
<keyword evidence="2" id="KW-0067">ATP-binding</keyword>
<dbReference type="AlphaFoldDB" id="A0A8J3LAL7"/>
<dbReference type="RefSeq" id="WP_203696024.1">
    <property type="nucleotide sequence ID" value="NZ_BONI01000061.1"/>
</dbReference>
<dbReference type="GO" id="GO:0006355">
    <property type="term" value="P:regulation of DNA-templated transcription"/>
    <property type="evidence" value="ECO:0007669"/>
    <property type="project" value="InterPro"/>
</dbReference>
<dbReference type="Pfam" id="PF00196">
    <property type="entry name" value="GerE"/>
    <property type="match status" value="1"/>
</dbReference>
<dbReference type="GO" id="GO:0005737">
    <property type="term" value="C:cytoplasm"/>
    <property type="evidence" value="ECO:0007669"/>
    <property type="project" value="TreeGrafter"/>
</dbReference>
<reference evidence="4 5" key="1">
    <citation type="submission" date="2021-01" db="EMBL/GenBank/DDBJ databases">
        <title>Whole genome shotgun sequence of Catellatospora coxensis NBRC 107359.</title>
        <authorList>
            <person name="Komaki H."/>
            <person name="Tamura T."/>
        </authorList>
    </citation>
    <scope>NUCLEOTIDE SEQUENCE [LARGE SCALE GENOMIC DNA]</scope>
    <source>
        <strain evidence="4 5">NBRC 107359</strain>
    </source>
</reference>
<dbReference type="SUPFAM" id="SSF46894">
    <property type="entry name" value="C-terminal effector domain of the bipartite response regulators"/>
    <property type="match status" value="1"/>
</dbReference>
<proteinExistence type="predicted"/>
<dbReference type="PROSITE" id="PS00622">
    <property type="entry name" value="HTH_LUXR_1"/>
    <property type="match status" value="1"/>
</dbReference>